<evidence type="ECO:0000256" key="5">
    <source>
        <dbReference type="ARBA" id="ARBA00023242"/>
    </source>
</evidence>
<feature type="compositionally biased region" description="Low complexity" evidence="7">
    <location>
        <begin position="772"/>
        <end position="784"/>
    </location>
</feature>
<name>A0A2T7PK15_POMCA</name>
<dbReference type="GO" id="GO:0051301">
    <property type="term" value="P:cell division"/>
    <property type="evidence" value="ECO:0007669"/>
    <property type="project" value="UniProtKB-KW"/>
</dbReference>
<evidence type="ECO:0000256" key="3">
    <source>
        <dbReference type="ARBA" id="ARBA00022776"/>
    </source>
</evidence>
<keyword evidence="3" id="KW-0498">Mitosis</keyword>
<evidence type="ECO:0000256" key="7">
    <source>
        <dbReference type="SAM" id="MobiDB-lite"/>
    </source>
</evidence>
<keyword evidence="10" id="KW-1185">Reference proteome</keyword>
<feature type="region of interest" description="Disordered" evidence="7">
    <location>
        <begin position="772"/>
        <end position="811"/>
    </location>
</feature>
<dbReference type="GO" id="GO:0007076">
    <property type="term" value="P:mitotic chromosome condensation"/>
    <property type="evidence" value="ECO:0007669"/>
    <property type="project" value="InterPro"/>
</dbReference>
<dbReference type="GO" id="GO:0010032">
    <property type="term" value="P:meiotic chromosome condensation"/>
    <property type="evidence" value="ECO:0007669"/>
    <property type="project" value="TreeGrafter"/>
</dbReference>
<accession>A0A2T7PK15</accession>
<keyword evidence="6" id="KW-0131">Cell cycle</keyword>
<feature type="compositionally biased region" description="Polar residues" evidence="7">
    <location>
        <begin position="785"/>
        <end position="810"/>
    </location>
</feature>
<dbReference type="OrthoDB" id="10263978at2759"/>
<evidence type="ECO:0000256" key="2">
    <source>
        <dbReference type="ARBA" id="ARBA00022618"/>
    </source>
</evidence>
<evidence type="ECO:0000256" key="1">
    <source>
        <dbReference type="ARBA" id="ARBA00004123"/>
    </source>
</evidence>
<feature type="region of interest" description="Disordered" evidence="7">
    <location>
        <begin position="1231"/>
        <end position="1281"/>
    </location>
</feature>
<keyword evidence="4" id="KW-0226">DNA condensation</keyword>
<comment type="caution">
    <text evidence="9">The sequence shown here is derived from an EMBL/GenBank/DDBJ whole genome shotgun (WGS) entry which is preliminary data.</text>
</comment>
<dbReference type="GO" id="GO:0042393">
    <property type="term" value="F:histone binding"/>
    <property type="evidence" value="ECO:0007669"/>
    <property type="project" value="TreeGrafter"/>
</dbReference>
<organism evidence="9 10">
    <name type="scientific">Pomacea canaliculata</name>
    <name type="common">Golden apple snail</name>
    <dbReference type="NCBI Taxonomy" id="400727"/>
    <lineage>
        <taxon>Eukaryota</taxon>
        <taxon>Metazoa</taxon>
        <taxon>Spiralia</taxon>
        <taxon>Lophotrochozoa</taxon>
        <taxon>Mollusca</taxon>
        <taxon>Gastropoda</taxon>
        <taxon>Caenogastropoda</taxon>
        <taxon>Architaenioglossa</taxon>
        <taxon>Ampullarioidea</taxon>
        <taxon>Ampullariidae</taxon>
        <taxon>Pomacea</taxon>
    </lineage>
</organism>
<dbReference type="InterPro" id="IPR026971">
    <property type="entry name" value="CND1/NCAPD3"/>
</dbReference>
<feature type="region of interest" description="Disordered" evidence="7">
    <location>
        <begin position="1331"/>
        <end position="1374"/>
    </location>
</feature>
<feature type="compositionally biased region" description="Basic residues" evidence="7">
    <location>
        <begin position="1338"/>
        <end position="1347"/>
    </location>
</feature>
<evidence type="ECO:0000256" key="4">
    <source>
        <dbReference type="ARBA" id="ARBA00023067"/>
    </source>
</evidence>
<evidence type="ECO:0000256" key="6">
    <source>
        <dbReference type="ARBA" id="ARBA00023306"/>
    </source>
</evidence>
<dbReference type="Proteomes" id="UP000245119">
    <property type="component" value="Linkage Group LG3"/>
</dbReference>
<evidence type="ECO:0000313" key="10">
    <source>
        <dbReference type="Proteomes" id="UP000245119"/>
    </source>
</evidence>
<evidence type="ECO:0000313" key="9">
    <source>
        <dbReference type="EMBL" id="PVD33732.1"/>
    </source>
</evidence>
<feature type="compositionally biased region" description="Low complexity" evidence="7">
    <location>
        <begin position="157"/>
        <end position="169"/>
    </location>
</feature>
<dbReference type="Gene3D" id="1.25.10.10">
    <property type="entry name" value="Leucine-rich Repeat Variant"/>
    <property type="match status" value="2"/>
</dbReference>
<evidence type="ECO:0000259" key="8">
    <source>
        <dbReference type="Pfam" id="PF12717"/>
    </source>
</evidence>
<dbReference type="InterPro" id="IPR032682">
    <property type="entry name" value="Cnd1_C"/>
</dbReference>
<proteinExistence type="predicted"/>
<feature type="compositionally biased region" description="Low complexity" evidence="7">
    <location>
        <begin position="1239"/>
        <end position="1252"/>
    </location>
</feature>
<dbReference type="PANTHER" id="PTHR14222">
    <property type="entry name" value="CONDENSIN"/>
    <property type="match status" value="1"/>
</dbReference>
<dbReference type="Pfam" id="PF12717">
    <property type="entry name" value="Cnd1"/>
    <property type="match status" value="1"/>
</dbReference>
<feature type="domain" description="Condensin complex subunit 1 C-terminal" evidence="8">
    <location>
        <begin position="856"/>
        <end position="1021"/>
    </location>
</feature>
<dbReference type="GO" id="GO:0005634">
    <property type="term" value="C:nucleus"/>
    <property type="evidence" value="ECO:0007669"/>
    <property type="project" value="UniProtKB-SubCell"/>
</dbReference>
<dbReference type="STRING" id="400727.A0A2T7PK15"/>
<dbReference type="InterPro" id="IPR011989">
    <property type="entry name" value="ARM-like"/>
</dbReference>
<feature type="region of interest" description="Disordered" evidence="7">
    <location>
        <begin position="134"/>
        <end position="186"/>
    </location>
</feature>
<protein>
    <recommendedName>
        <fullName evidence="8">Condensin complex subunit 1 C-terminal domain-containing protein</fullName>
    </recommendedName>
</protein>
<reference evidence="9 10" key="1">
    <citation type="submission" date="2018-04" db="EMBL/GenBank/DDBJ databases">
        <title>The genome of golden apple snail Pomacea canaliculata provides insight into stress tolerance and invasive adaptation.</title>
        <authorList>
            <person name="Liu C."/>
            <person name="Liu B."/>
            <person name="Ren Y."/>
            <person name="Zhang Y."/>
            <person name="Wang H."/>
            <person name="Li S."/>
            <person name="Jiang F."/>
            <person name="Yin L."/>
            <person name="Zhang G."/>
            <person name="Qian W."/>
            <person name="Fan W."/>
        </authorList>
    </citation>
    <scope>NUCLEOTIDE SEQUENCE [LARGE SCALE GENOMIC DNA]</scope>
    <source>
        <strain evidence="9">SZHN2017</strain>
        <tissue evidence="9">Muscle</tissue>
    </source>
</reference>
<gene>
    <name evidence="9" type="ORF">C0Q70_04992</name>
</gene>
<feature type="compositionally biased region" description="Acidic residues" evidence="7">
    <location>
        <begin position="170"/>
        <end position="185"/>
    </location>
</feature>
<dbReference type="SUPFAM" id="SSF48371">
    <property type="entry name" value="ARM repeat"/>
    <property type="match status" value="1"/>
</dbReference>
<sequence>MATDYLDKVLEAICALPLQSLDDEWVKACWDGHFLDVTPLPLTTENLLQEADYHADQLQKVLDTCKQWSNKESNTEGFWTVLLENDVSHKALLAFLAHLIPMDHNVKTCRGKKKEAAFIAATLYLSLAGLQGGNDKRKKSIPPAGHSQSQPRKRQHAASQQDMQSSADSLEAEEDEEDANDEEELSTTQLNCLRNLHRRLLNELVSFLENFSLRESFLTLDHILRVLGSLVRQDNENFDGKFANLTTIANLGTCELAYKGIYILCQPLHGDITALTTAVPDRAEYRSKTAQSNVRTFSLDVICLLLEQTERHLKDVPEEAMVAASHGSLMKQLLARCSDVAASVRARALTGFAQCLQSGGISARTAIVEMITPRPTASSNTPYLVPTPSDHVRTVEQAERTGIESSHADSEISCQINQIDGTPIRQETPAKTEKPTPFCAVNIEASSNNSLPDRDGVISMLHRRARDEKVHVRKSALLALHKLIVFEAMLFKQEILPQVEFILQDVEILCERCRDKALSVRKQAIASLTEVFWNFQDNIYVQSAWLKGVLPMVWDQETSVQDRSLELIEEIIIINIVPAHRTKEKSHFTAWDLLALIGKNENSDLRRYFRKACRLLEQQKKLKSSLITSAQTHVNTKNNQAAWSLLADIALTKSRVDIKLVVQYWKDNHHSITEASWRACFTIVAGDMGGEVWENVAKVITHCASLIPQNDRSELAGDKQLDEDLLTCHLYTLGVVAQLCPAITSPRIPILVQSFIATPNLAALDTGSDDVSSASSQVSRGSQATHPSEASRGSQVNPGTQSTQALSQFRGSRMSDRVRAVAFLTLGRLCLQDNTVAKKCVPAMARELELSSSDNIRNNIVIILRDLCVRYTTLVDPYVASMASCLRDPAPLVRRQTIELITGLLQEDYLKWKGTLFFRFICTLLDPHPDIQAFAEFCLGHHLLRRHPTLMSQHLLECIFVFNDYNKHAVFNKYTQTDRERELFSLKGKQNQSNRLKLYHFMLEHMEDEHRFQLTAKISQEVLGAVVDGILPLDEESHDLLQDALDILSSKEIKLNSLRSKPVEDASDEIEMANAVIASAKKTLITQVVKKNVMENVVPVVLSLKHMLEKDRSPLLKDLMSFLRELMKDYKNEIKDILAADQQLACEVEYDLRKFVRQGTETAHAVASTSAALPVATPARVCANASKTTTPGAANKLLVSTAITMPPATPKTPKDMIQAIREATLRTVENLRRSRQSERSQSSESVSNVENLGCSPSRKSSEGSQAEGLLQTPGRKPLRAFSTPSAALGNLTFAGFNSTLPMVPPSPILGKNLSNAMQDGDEDVNVVFMSSPEVKQPQPKKWKVKVKTQKEAEAETEPAASRSPLLKQSRRGRR</sequence>
<dbReference type="PANTHER" id="PTHR14222:SF1">
    <property type="entry name" value="CONDENSIN-2 COMPLEX SUBUNIT D3"/>
    <property type="match status" value="1"/>
</dbReference>
<dbReference type="GO" id="GO:0000796">
    <property type="term" value="C:condensin complex"/>
    <property type="evidence" value="ECO:0007669"/>
    <property type="project" value="TreeGrafter"/>
</dbReference>
<comment type="subcellular location">
    <subcellularLocation>
        <location evidence="1">Nucleus</location>
    </subcellularLocation>
</comment>
<keyword evidence="5" id="KW-0539">Nucleus</keyword>
<dbReference type="EMBL" id="PZQS01000003">
    <property type="protein sequence ID" value="PVD33732.1"/>
    <property type="molecule type" value="Genomic_DNA"/>
</dbReference>
<dbReference type="GO" id="GO:0000779">
    <property type="term" value="C:condensed chromosome, centromeric region"/>
    <property type="evidence" value="ECO:0007669"/>
    <property type="project" value="TreeGrafter"/>
</dbReference>
<keyword evidence="2" id="KW-0132">Cell division</keyword>
<dbReference type="InterPro" id="IPR016024">
    <property type="entry name" value="ARM-type_fold"/>
</dbReference>